<dbReference type="Gene3D" id="3.90.580.10">
    <property type="entry name" value="Zinc finger, CHC2-type domain"/>
    <property type="match status" value="1"/>
</dbReference>
<dbReference type="PROSITE" id="PS50880">
    <property type="entry name" value="TOPRIM"/>
    <property type="match status" value="1"/>
</dbReference>
<dbReference type="GO" id="GO:1990077">
    <property type="term" value="C:primosome complex"/>
    <property type="evidence" value="ECO:0007669"/>
    <property type="project" value="UniProtKB-KW"/>
</dbReference>
<dbReference type="InterPro" id="IPR016136">
    <property type="entry name" value="DNA_helicase_N/primase_C"/>
</dbReference>
<dbReference type="FunFam" id="3.90.580.10:FF:000001">
    <property type="entry name" value="DNA primase"/>
    <property type="match status" value="1"/>
</dbReference>
<dbReference type="InterPro" id="IPR030846">
    <property type="entry name" value="DnaG_bac"/>
</dbReference>
<dbReference type="Pfam" id="PF08278">
    <property type="entry name" value="DnaG_DnaB_bind"/>
    <property type="match status" value="1"/>
</dbReference>
<comment type="function">
    <text evidence="12 13">RNA polymerase that catalyzes the synthesis of short RNA molecules used as primers for DNA polymerase during DNA replication.</text>
</comment>
<dbReference type="InterPro" id="IPR050219">
    <property type="entry name" value="DnaG_primase"/>
</dbReference>
<evidence type="ECO:0000256" key="11">
    <source>
        <dbReference type="ARBA" id="ARBA00023163"/>
    </source>
</evidence>
<evidence type="ECO:0000256" key="6">
    <source>
        <dbReference type="ARBA" id="ARBA00022723"/>
    </source>
</evidence>
<evidence type="ECO:0000256" key="10">
    <source>
        <dbReference type="ARBA" id="ARBA00023125"/>
    </source>
</evidence>
<evidence type="ECO:0000256" key="1">
    <source>
        <dbReference type="ARBA" id="ARBA00022478"/>
    </source>
</evidence>
<evidence type="ECO:0000256" key="4">
    <source>
        <dbReference type="ARBA" id="ARBA00022695"/>
    </source>
</evidence>
<dbReference type="SMART" id="SM00493">
    <property type="entry name" value="TOPRIM"/>
    <property type="match status" value="1"/>
</dbReference>
<name>A0A4D6Y5V6_9GAMM</name>
<comment type="similarity">
    <text evidence="12 13">Belongs to the DnaG primase family.</text>
</comment>
<reference evidence="16 17" key="1">
    <citation type="submission" date="2018-12" db="EMBL/GenBank/DDBJ databases">
        <authorList>
            <person name="Chong R.A."/>
        </authorList>
    </citation>
    <scope>NUCLEOTIDE SEQUENCE [LARGE SCALE GENOMIC DNA]</scope>
    <source>
        <strain evidence="16 17">Hta</strain>
    </source>
</reference>
<dbReference type="InterPro" id="IPR006171">
    <property type="entry name" value="TOPRIM_dom"/>
</dbReference>
<dbReference type="Pfam" id="PF08275">
    <property type="entry name" value="DNAG_N"/>
    <property type="match status" value="1"/>
</dbReference>
<dbReference type="Proteomes" id="UP000298773">
    <property type="component" value="Chromosome"/>
</dbReference>
<evidence type="ECO:0000256" key="9">
    <source>
        <dbReference type="ARBA" id="ARBA00022842"/>
    </source>
</evidence>
<keyword evidence="1 12" id="KW-0240">DNA-directed RNA polymerase</keyword>
<dbReference type="PANTHER" id="PTHR30313">
    <property type="entry name" value="DNA PRIMASE"/>
    <property type="match status" value="1"/>
</dbReference>
<gene>
    <name evidence="12" type="primary">dnaG</name>
    <name evidence="16" type="ORF">D9V69_00265</name>
</gene>
<dbReference type="Pfam" id="PF10410">
    <property type="entry name" value="DnaB_bind"/>
    <property type="match status" value="1"/>
</dbReference>
<comment type="domain">
    <text evidence="12">Contains an N-terminal zinc-binding domain, a central core domain that contains the primase activity, and a C-terminal DnaB-binding domain.</text>
</comment>
<dbReference type="CDD" id="cd03364">
    <property type="entry name" value="TOPRIM_DnaG_primases"/>
    <property type="match status" value="1"/>
</dbReference>
<keyword evidence="7 12" id="KW-0863">Zinc-finger</keyword>
<evidence type="ECO:0000256" key="13">
    <source>
        <dbReference type="PIRNR" id="PIRNR002811"/>
    </source>
</evidence>
<dbReference type="Pfam" id="PF01807">
    <property type="entry name" value="Zn_ribbon_DnaG"/>
    <property type="match status" value="1"/>
</dbReference>
<keyword evidence="5 12" id="KW-0235">DNA replication</keyword>
<dbReference type="GO" id="GO:0008270">
    <property type="term" value="F:zinc ion binding"/>
    <property type="evidence" value="ECO:0007669"/>
    <property type="project" value="UniProtKB-UniRule"/>
</dbReference>
<evidence type="ECO:0000259" key="15">
    <source>
        <dbReference type="PROSITE" id="PS50880"/>
    </source>
</evidence>
<proteinExistence type="inferred from homology"/>
<dbReference type="InterPro" id="IPR034151">
    <property type="entry name" value="TOPRIM_DnaG_bac"/>
</dbReference>
<dbReference type="PANTHER" id="PTHR30313:SF2">
    <property type="entry name" value="DNA PRIMASE"/>
    <property type="match status" value="1"/>
</dbReference>
<keyword evidence="6 12" id="KW-0479">Metal-binding</keyword>
<evidence type="ECO:0000256" key="5">
    <source>
        <dbReference type="ARBA" id="ARBA00022705"/>
    </source>
</evidence>
<dbReference type="InterPro" id="IPR013173">
    <property type="entry name" value="DNA_primase_DnaG_DnaB-bd_dom"/>
</dbReference>
<dbReference type="SMART" id="SM00766">
    <property type="entry name" value="DnaG_DnaB_bind"/>
    <property type="match status" value="1"/>
</dbReference>
<evidence type="ECO:0000256" key="7">
    <source>
        <dbReference type="ARBA" id="ARBA00022771"/>
    </source>
</evidence>
<dbReference type="RefSeq" id="WP_158356353.1">
    <property type="nucleotide sequence ID" value="NZ_CP034873.1"/>
</dbReference>
<dbReference type="EC" id="2.7.7.101" evidence="12"/>
<dbReference type="GO" id="GO:0003677">
    <property type="term" value="F:DNA binding"/>
    <property type="evidence" value="ECO:0007669"/>
    <property type="project" value="UniProtKB-KW"/>
</dbReference>
<dbReference type="InterPro" id="IPR006295">
    <property type="entry name" value="DNA_primase_DnaG"/>
</dbReference>
<dbReference type="InterPro" id="IPR036977">
    <property type="entry name" value="DNA_primase_Znf_CHC2"/>
</dbReference>
<protein>
    <recommendedName>
        <fullName evidence="12 13">DNA primase</fullName>
        <ecNumber evidence="12">2.7.7.101</ecNumber>
    </recommendedName>
</protein>
<dbReference type="Gene3D" id="3.90.980.10">
    <property type="entry name" value="DNA primase, catalytic core, N-terminal domain"/>
    <property type="match status" value="1"/>
</dbReference>
<dbReference type="InterPro" id="IPR019475">
    <property type="entry name" value="DNA_primase_DnaB-bd"/>
</dbReference>
<dbReference type="NCBIfam" id="TIGR01391">
    <property type="entry name" value="dnaG"/>
    <property type="match status" value="1"/>
</dbReference>
<keyword evidence="3 12" id="KW-0808">Transferase</keyword>
<dbReference type="SMART" id="SM00400">
    <property type="entry name" value="ZnF_CHCC"/>
    <property type="match status" value="1"/>
</dbReference>
<evidence type="ECO:0000313" key="16">
    <source>
        <dbReference type="EMBL" id="QCI21381.1"/>
    </source>
</evidence>
<dbReference type="InterPro" id="IPR013264">
    <property type="entry name" value="DNAG_N"/>
</dbReference>
<dbReference type="SUPFAM" id="SSF56731">
    <property type="entry name" value="DNA primase core"/>
    <property type="match status" value="1"/>
</dbReference>
<accession>A0A4D6Y5V6</accession>
<dbReference type="Gene3D" id="1.20.50.20">
    <property type="entry name" value="DnaG, RNA polymerase domain, helical bundle"/>
    <property type="match status" value="1"/>
</dbReference>
<keyword evidence="4 12" id="KW-0548">Nucleotidyltransferase</keyword>
<dbReference type="SUPFAM" id="SSF117023">
    <property type="entry name" value="DNA primase DnaG, C-terminal domain"/>
    <property type="match status" value="1"/>
</dbReference>
<dbReference type="Gene3D" id="3.40.1360.10">
    <property type="match status" value="1"/>
</dbReference>
<feature type="zinc finger region" description="CHC2-type" evidence="12 14">
    <location>
        <begin position="40"/>
        <end position="64"/>
    </location>
</feature>
<evidence type="ECO:0000256" key="14">
    <source>
        <dbReference type="PIRSR" id="PIRSR002811-1"/>
    </source>
</evidence>
<comment type="cofactor">
    <cofactor evidence="12 13 14">
        <name>Zn(2+)</name>
        <dbReference type="ChEBI" id="CHEBI:29105"/>
    </cofactor>
    <text evidence="12 13 14">Binds 1 zinc ion per monomer.</text>
</comment>
<dbReference type="GO" id="GO:0005737">
    <property type="term" value="C:cytoplasm"/>
    <property type="evidence" value="ECO:0007669"/>
    <property type="project" value="TreeGrafter"/>
</dbReference>
<dbReference type="HAMAP" id="MF_00974">
    <property type="entry name" value="DNA_primase_DnaG"/>
    <property type="match status" value="1"/>
</dbReference>
<evidence type="ECO:0000256" key="12">
    <source>
        <dbReference type="HAMAP-Rule" id="MF_00974"/>
    </source>
</evidence>
<dbReference type="InterPro" id="IPR002694">
    <property type="entry name" value="Znf_CHC2"/>
</dbReference>
<keyword evidence="2 12" id="KW-0639">Primosome</keyword>
<feature type="domain" description="Toprim" evidence="15">
    <location>
        <begin position="255"/>
        <end position="337"/>
    </location>
</feature>
<dbReference type="GO" id="GO:0000428">
    <property type="term" value="C:DNA-directed RNA polymerase complex"/>
    <property type="evidence" value="ECO:0007669"/>
    <property type="project" value="UniProtKB-KW"/>
</dbReference>
<dbReference type="PIRSF" id="PIRSF002811">
    <property type="entry name" value="DnaG"/>
    <property type="match status" value="1"/>
</dbReference>
<dbReference type="GO" id="GO:0003899">
    <property type="term" value="F:DNA-directed RNA polymerase activity"/>
    <property type="evidence" value="ECO:0007669"/>
    <property type="project" value="UniProtKB-UniRule"/>
</dbReference>
<dbReference type="Pfam" id="PF13155">
    <property type="entry name" value="Toprim_2"/>
    <property type="match status" value="1"/>
</dbReference>
<reference evidence="16 17" key="2">
    <citation type="submission" date="2019-05" db="EMBL/GenBank/DDBJ databases">
        <title>Genome evolution of the obligate endosymbiont Buchnera aphidicola.</title>
        <authorList>
            <person name="Moran N.A."/>
        </authorList>
    </citation>
    <scope>NUCLEOTIDE SEQUENCE [LARGE SCALE GENOMIC DNA]</scope>
    <source>
        <strain evidence="16 17">Hta</strain>
    </source>
</reference>
<evidence type="ECO:0000256" key="2">
    <source>
        <dbReference type="ARBA" id="ARBA00022515"/>
    </source>
</evidence>
<dbReference type="OrthoDB" id="9803773at2"/>
<keyword evidence="11 12" id="KW-0804">Transcription</keyword>
<comment type="subunit">
    <text evidence="12">Monomer. Interacts with DnaB.</text>
</comment>
<sequence>MSGKIPKYFINELLSRTDIVELINTRLSLKKYGKNYQTRCPFHQDKTPSFTVNHEKQFYYCFGCNAHGNAIDFLINYEHLNFVESIEELSIIHGIPIPFENNDSNVLYLKKQKLYSLMETLCRLYQKNIHLNKLATEYLFKRGINKKMIEIFLIGYSDVYWHNFSDKFNINKSLEQDLLNHKIIAINKTGYKYDIFQGRIIFPIQDQHGRIIAFGGRSINNTLPKYLNTQETTIFSKGKTIYGLYQVKKICSKPKYLLVVEGYIDVITLTQYDINYVVSSLGTSTTSEHIKLLFQYTNTIIYCYDGDQAGQNAAWRTLIKALPHISDQKNLKFILLPNNEDPDAIIRKEGRDNFQKRIDHAVTMSRFFFKYILKNVNLSSMDEKFQLSALALPLINTISSDTIRIYLRQRLARMIGILDDNQFEKFLYEQEIKKTTKKLIRIKATPMRILIALIVQNPGLAKIAPPLKTLSKSNIKGLQVFLEILQTCLNHPNINTGQLLEFYRNSKIIHILKMLSKWDHMIIQTEIHNMFLDLLRNIYNKTLEERQEYLISKERKKGLNMHEKKEIWNINKKLSQNKIKLFRK</sequence>
<dbReference type="Gene3D" id="1.10.860.10">
    <property type="entry name" value="DNAb Helicase, Chain A"/>
    <property type="match status" value="1"/>
</dbReference>
<evidence type="ECO:0000313" key="17">
    <source>
        <dbReference type="Proteomes" id="UP000298773"/>
    </source>
</evidence>
<organism evidence="16 17">
    <name type="scientific">Buchnera aphidicola</name>
    <name type="common">Hyadaphis tataricae</name>
    <dbReference type="NCBI Taxonomy" id="1241859"/>
    <lineage>
        <taxon>Bacteria</taxon>
        <taxon>Pseudomonadati</taxon>
        <taxon>Pseudomonadota</taxon>
        <taxon>Gammaproteobacteria</taxon>
        <taxon>Enterobacterales</taxon>
        <taxon>Erwiniaceae</taxon>
        <taxon>Buchnera</taxon>
    </lineage>
</organism>
<evidence type="ECO:0000256" key="8">
    <source>
        <dbReference type="ARBA" id="ARBA00022833"/>
    </source>
</evidence>
<dbReference type="FunFam" id="3.40.1360.10:FF:000002">
    <property type="entry name" value="DNA primase"/>
    <property type="match status" value="1"/>
</dbReference>
<dbReference type="EMBL" id="CP034873">
    <property type="protein sequence ID" value="QCI21381.1"/>
    <property type="molecule type" value="Genomic_DNA"/>
</dbReference>
<dbReference type="InterPro" id="IPR037068">
    <property type="entry name" value="DNA_primase_core_N_sf"/>
</dbReference>
<evidence type="ECO:0000256" key="3">
    <source>
        <dbReference type="ARBA" id="ARBA00022679"/>
    </source>
</evidence>
<dbReference type="SUPFAM" id="SSF57783">
    <property type="entry name" value="Zinc beta-ribbon"/>
    <property type="match status" value="1"/>
</dbReference>
<keyword evidence="8 12" id="KW-0862">Zinc</keyword>
<keyword evidence="9" id="KW-0460">Magnesium</keyword>
<dbReference type="GO" id="GO:0006269">
    <property type="term" value="P:DNA replication, synthesis of primer"/>
    <property type="evidence" value="ECO:0007669"/>
    <property type="project" value="UniProtKB-UniRule"/>
</dbReference>
<keyword evidence="10 12" id="KW-0238">DNA-binding</keyword>
<comment type="catalytic activity">
    <reaction evidence="12">
        <text>ssDNA + n NTP = ssDNA/pppN(pN)n-1 hybrid + (n-1) diphosphate.</text>
        <dbReference type="EC" id="2.7.7.101"/>
    </reaction>
</comment>
<dbReference type="AlphaFoldDB" id="A0A4D6Y5V6"/>